<evidence type="ECO:0000313" key="3">
    <source>
        <dbReference type="Proteomes" id="UP001595987"/>
    </source>
</evidence>
<dbReference type="RefSeq" id="WP_244842871.1">
    <property type="nucleotide sequence ID" value="NZ_BOVQ01000007.1"/>
</dbReference>
<dbReference type="Pfam" id="PF04397">
    <property type="entry name" value="LytTR"/>
    <property type="match status" value="1"/>
</dbReference>
<sequence length="250" mass="28977">MIDDKMLKIKIVVVDADFQESERLEKFILEKEKTLNIKEEIYATRIFLHHADAYEYLAAHREYIGIYFVKILTESELLILKKLQALNTQIFFVIYTDDDRLSSDLLSLTASALWTQMTVRSNNDADIKQMIEKALKFVFVNSDNIVKINGFPIAVNSLLYIEGNKNHRNYLHAVTSDNECLIRGTLTEVKNKIPALISFGRGLLVHPAKIRRVEADGLTICFFGYLKKILIPFSYKKELMELKKHSDWIK</sequence>
<comment type="caution">
    <text evidence="2">The sequence shown here is derived from an EMBL/GenBank/DDBJ whole genome shotgun (WGS) entry which is preliminary data.</text>
</comment>
<keyword evidence="2" id="KW-0238">DNA-binding</keyword>
<name>A0ABV9JF86_9LACT</name>
<protein>
    <submittedName>
        <fullName evidence="2">LytTR family transcriptional regulator DNA-binding domain-containing protein</fullName>
    </submittedName>
</protein>
<evidence type="ECO:0000313" key="2">
    <source>
        <dbReference type="EMBL" id="MFC4653339.1"/>
    </source>
</evidence>
<dbReference type="Proteomes" id="UP001595987">
    <property type="component" value="Unassembled WGS sequence"/>
</dbReference>
<accession>A0ABV9JF86</accession>
<dbReference type="GO" id="GO:0003677">
    <property type="term" value="F:DNA binding"/>
    <property type="evidence" value="ECO:0007669"/>
    <property type="project" value="UniProtKB-KW"/>
</dbReference>
<evidence type="ECO:0000259" key="1">
    <source>
        <dbReference type="PROSITE" id="PS50930"/>
    </source>
</evidence>
<organism evidence="2 3">
    <name type="scientific">Lactococcus nasutitermitis</name>
    <dbReference type="NCBI Taxonomy" id="1652957"/>
    <lineage>
        <taxon>Bacteria</taxon>
        <taxon>Bacillati</taxon>
        <taxon>Bacillota</taxon>
        <taxon>Bacilli</taxon>
        <taxon>Lactobacillales</taxon>
        <taxon>Streptococcaceae</taxon>
        <taxon>Lactococcus</taxon>
    </lineage>
</organism>
<dbReference type="PROSITE" id="PS50930">
    <property type="entry name" value="HTH_LYTTR"/>
    <property type="match status" value="1"/>
</dbReference>
<dbReference type="SMART" id="SM00850">
    <property type="entry name" value="LytTR"/>
    <property type="match status" value="1"/>
</dbReference>
<dbReference type="Gene3D" id="2.40.50.1020">
    <property type="entry name" value="LytTr DNA-binding domain"/>
    <property type="match status" value="1"/>
</dbReference>
<dbReference type="EMBL" id="JBHSGD010000010">
    <property type="protein sequence ID" value="MFC4653339.1"/>
    <property type="molecule type" value="Genomic_DNA"/>
</dbReference>
<gene>
    <name evidence="2" type="ORF">ACFO26_10540</name>
</gene>
<reference evidence="3" key="1">
    <citation type="journal article" date="2019" name="Int. J. Syst. Evol. Microbiol.">
        <title>The Global Catalogue of Microorganisms (GCM) 10K type strain sequencing project: providing services to taxonomists for standard genome sequencing and annotation.</title>
        <authorList>
            <consortium name="The Broad Institute Genomics Platform"/>
            <consortium name="The Broad Institute Genome Sequencing Center for Infectious Disease"/>
            <person name="Wu L."/>
            <person name="Ma J."/>
        </authorList>
    </citation>
    <scope>NUCLEOTIDE SEQUENCE [LARGE SCALE GENOMIC DNA]</scope>
    <source>
        <strain evidence="3">CCUG 63287</strain>
    </source>
</reference>
<keyword evidence="3" id="KW-1185">Reference proteome</keyword>
<proteinExistence type="predicted"/>
<dbReference type="InterPro" id="IPR007492">
    <property type="entry name" value="LytTR_DNA-bd_dom"/>
</dbReference>
<feature type="domain" description="HTH LytTR-type" evidence="1">
    <location>
        <begin position="146"/>
        <end position="248"/>
    </location>
</feature>